<dbReference type="Pfam" id="PF24779">
    <property type="entry name" value="UTP23_sensor"/>
    <property type="match status" value="1"/>
</dbReference>
<dbReference type="SUPFAM" id="SSF88723">
    <property type="entry name" value="PIN domain-like"/>
    <property type="match status" value="1"/>
</dbReference>
<comment type="subcellular location">
    <subcellularLocation>
        <location evidence="1">Nucleus</location>
        <location evidence="1">Nucleolus</location>
    </subcellularLocation>
</comment>
<dbReference type="GO" id="GO:0006364">
    <property type="term" value="P:rRNA processing"/>
    <property type="evidence" value="ECO:0007669"/>
    <property type="project" value="UniProtKB-KW"/>
</dbReference>
<feature type="compositionally biased region" description="Basic and acidic residues" evidence="8">
    <location>
        <begin position="186"/>
        <end position="198"/>
    </location>
</feature>
<dbReference type="EMBL" id="CAUWAG010000020">
    <property type="protein sequence ID" value="CAJ2512833.1"/>
    <property type="molecule type" value="Genomic_DNA"/>
</dbReference>
<reference evidence="10" key="1">
    <citation type="submission" date="2023-10" db="EMBL/GenBank/DDBJ databases">
        <authorList>
            <person name="Hackl T."/>
        </authorList>
    </citation>
    <scope>NUCLEOTIDE SEQUENCE</scope>
</reference>
<dbReference type="FunFam" id="3.40.50.1010:FF:000006">
    <property type="entry name" value="rRNA-processing protein UTP23 homolog"/>
    <property type="match status" value="1"/>
</dbReference>
<dbReference type="CDD" id="cd09865">
    <property type="entry name" value="PIN_ScUtp23p-like"/>
    <property type="match status" value="1"/>
</dbReference>
<evidence type="ECO:0000259" key="9">
    <source>
        <dbReference type="Pfam" id="PF24779"/>
    </source>
</evidence>
<dbReference type="InterPro" id="IPR029060">
    <property type="entry name" value="PIN-like_dom_sf"/>
</dbReference>
<evidence type="ECO:0000313" key="10">
    <source>
        <dbReference type="EMBL" id="CAJ2512833.1"/>
    </source>
</evidence>
<accession>A0AAI8VXE5</accession>
<comment type="similarity">
    <text evidence="6">Belongs to the UTP23/FCF1 family. UTP23 subfamily.</text>
</comment>
<name>A0AAI8VXE5_9PEZI</name>
<keyword evidence="3" id="KW-0698">rRNA processing</keyword>
<evidence type="ECO:0000256" key="8">
    <source>
        <dbReference type="SAM" id="MobiDB-lite"/>
    </source>
</evidence>
<dbReference type="Gene3D" id="3.40.50.1010">
    <property type="entry name" value="5'-nuclease"/>
    <property type="match status" value="1"/>
</dbReference>
<evidence type="ECO:0000256" key="7">
    <source>
        <dbReference type="ARBA" id="ARBA00076388"/>
    </source>
</evidence>
<feature type="domain" description="UTP23 sensor motif region" evidence="9">
    <location>
        <begin position="239"/>
        <end position="255"/>
    </location>
</feature>
<feature type="region of interest" description="Disordered" evidence="8">
    <location>
        <begin position="183"/>
        <end position="327"/>
    </location>
</feature>
<evidence type="ECO:0000256" key="5">
    <source>
        <dbReference type="ARBA" id="ARBA00037300"/>
    </source>
</evidence>
<dbReference type="PANTHER" id="PTHR12416">
    <property type="entry name" value="RRNA-PROCESSING PROTEIN UTP23 HOMOLOG"/>
    <property type="match status" value="1"/>
</dbReference>
<evidence type="ECO:0000256" key="3">
    <source>
        <dbReference type="ARBA" id="ARBA00022552"/>
    </source>
</evidence>
<evidence type="ECO:0000256" key="4">
    <source>
        <dbReference type="ARBA" id="ARBA00023242"/>
    </source>
</evidence>
<feature type="compositionally biased region" description="Polar residues" evidence="8">
    <location>
        <begin position="241"/>
        <end position="250"/>
    </location>
</feature>
<sequence>MYNHISLSTSSAAGLLWFKIGTLTHPKKQYKKLMNQVSLTFGFRTPYQVLVDADFLLAATQSDLLRTLENTLHGEVKLLITQCCMRHLYARNKEPGVGAAITLAKEQVERRFCGHHPDQHPEPLSGTECLNHVVNHNGHNKFRYCVAANDDEARASLRQIPGVPLLYIRRSVLIMEPLSTVTVKARSRDEKSKFRAELKAPAGKRKRDEDDTDDEDDKDQKRAGGRAGKTETKKKTTTKTSGPKQPNPLSVQKKKPDPTPASGDGSQIPKADIATVGVDGAKKDVVTENTGSGEAPARKRRRKHKSKLTETAADDPGAGAQGLEAGE</sequence>
<keyword evidence="4" id="KW-0539">Nucleus</keyword>
<keyword evidence="2" id="KW-0690">Ribosome biogenesis</keyword>
<evidence type="ECO:0000256" key="1">
    <source>
        <dbReference type="ARBA" id="ARBA00004604"/>
    </source>
</evidence>
<dbReference type="InterPro" id="IPR057776">
    <property type="entry name" value="UTP23_sensor"/>
</dbReference>
<proteinExistence type="inferred from homology"/>
<feature type="compositionally biased region" description="Basic and acidic residues" evidence="8">
    <location>
        <begin position="218"/>
        <end position="234"/>
    </location>
</feature>
<keyword evidence="11" id="KW-1185">Reference proteome</keyword>
<protein>
    <recommendedName>
        <fullName evidence="7">U three protein 23</fullName>
    </recommendedName>
</protein>
<evidence type="ECO:0000256" key="2">
    <source>
        <dbReference type="ARBA" id="ARBA00022517"/>
    </source>
</evidence>
<evidence type="ECO:0000313" key="11">
    <source>
        <dbReference type="Proteomes" id="UP001295740"/>
    </source>
</evidence>
<dbReference type="InterPro" id="IPR006984">
    <property type="entry name" value="Fcf1/UTP23"/>
</dbReference>
<dbReference type="GO" id="GO:0032040">
    <property type="term" value="C:small-subunit processome"/>
    <property type="evidence" value="ECO:0007669"/>
    <property type="project" value="InterPro"/>
</dbReference>
<organism evidence="10 11">
    <name type="scientific">Anthostomella pinea</name>
    <dbReference type="NCBI Taxonomy" id="933095"/>
    <lineage>
        <taxon>Eukaryota</taxon>
        <taxon>Fungi</taxon>
        <taxon>Dikarya</taxon>
        <taxon>Ascomycota</taxon>
        <taxon>Pezizomycotina</taxon>
        <taxon>Sordariomycetes</taxon>
        <taxon>Xylariomycetidae</taxon>
        <taxon>Xylariales</taxon>
        <taxon>Xylariaceae</taxon>
        <taxon>Anthostomella</taxon>
    </lineage>
</organism>
<dbReference type="Proteomes" id="UP001295740">
    <property type="component" value="Unassembled WGS sequence"/>
</dbReference>
<dbReference type="AlphaFoldDB" id="A0AAI8VXE5"/>
<comment type="function">
    <text evidence="5">Involved in rRNA-processing and ribosome biogenesis.</text>
</comment>
<comment type="caution">
    <text evidence="10">The sequence shown here is derived from an EMBL/GenBank/DDBJ whole genome shotgun (WGS) entry which is preliminary data.</text>
</comment>
<evidence type="ECO:0000256" key="6">
    <source>
        <dbReference type="ARBA" id="ARBA00038503"/>
    </source>
</evidence>
<dbReference type="Pfam" id="PF04900">
    <property type="entry name" value="Fcf1"/>
    <property type="match status" value="1"/>
</dbReference>
<gene>
    <name evidence="10" type="ORF">KHLLAP_LOCUS13301</name>
</gene>